<keyword evidence="1" id="KW-0812">Transmembrane</keyword>
<feature type="transmembrane region" description="Helical" evidence="1">
    <location>
        <begin position="26"/>
        <end position="46"/>
    </location>
</feature>
<protein>
    <submittedName>
        <fullName evidence="2">Uncharacterized protein</fullName>
    </submittedName>
</protein>
<evidence type="ECO:0000256" key="1">
    <source>
        <dbReference type="SAM" id="Phobius"/>
    </source>
</evidence>
<dbReference type="AlphaFoldDB" id="A0A8F1MC31"/>
<sequence length="81" mass="9386">MEIEPRFNYDSLRAQKARFSVRFGNAWHIVAIAVGIMMVLLGLWSLIEHGAIGWLFFFGLSGLMIMVSIWWEKDLKTAEIR</sequence>
<keyword evidence="3" id="KW-1185">Reference proteome</keyword>
<gene>
    <name evidence="2" type="ORF">KOY48_04620</name>
</gene>
<proteinExistence type="predicted"/>
<dbReference type="KEGG" id="mnd:KOY48_04620"/>
<keyword evidence="1" id="KW-1133">Transmembrane helix</keyword>
<dbReference type="Proteomes" id="UP000679129">
    <property type="component" value="Chromosome"/>
</dbReference>
<name>A0A8F1MC31_9BACT</name>
<keyword evidence="1" id="KW-0472">Membrane</keyword>
<organism evidence="2 3">
    <name type="scientific">Candidatus Minimicrobia naudis</name>
    <dbReference type="NCBI Taxonomy" id="2841263"/>
    <lineage>
        <taxon>Bacteria</taxon>
        <taxon>Candidatus Saccharimonadota</taxon>
        <taxon>Candidatus Saccharimonadota incertae sedis</taxon>
        <taxon>Candidatus Minimicrobia</taxon>
    </lineage>
</organism>
<evidence type="ECO:0000313" key="2">
    <source>
        <dbReference type="EMBL" id="QWQ32127.1"/>
    </source>
</evidence>
<reference evidence="2" key="1">
    <citation type="submission" date="2021-06" db="EMBL/GenBank/DDBJ databases">
        <title>An adapted protocol for Saccharibacteria cultivation: two new species join this phylum of Candidate Phyla Radiations.</title>
        <authorList>
            <person name="Ibrahim A."/>
            <person name="Maatouk M."/>
            <person name="Zgheib R."/>
            <person name="Haddad G."/>
            <person name="Bou Khalil J."/>
            <person name="Raoult D."/>
            <person name="Bittar F."/>
        </authorList>
    </citation>
    <scope>NUCLEOTIDE SEQUENCE</scope>
    <source>
        <strain evidence="2">IHU1</strain>
    </source>
</reference>
<feature type="transmembrane region" description="Helical" evidence="1">
    <location>
        <begin position="52"/>
        <end position="71"/>
    </location>
</feature>
<evidence type="ECO:0000313" key="3">
    <source>
        <dbReference type="Proteomes" id="UP000679129"/>
    </source>
</evidence>
<dbReference type="EMBL" id="CP076460">
    <property type="protein sequence ID" value="QWQ32127.1"/>
    <property type="molecule type" value="Genomic_DNA"/>
</dbReference>
<accession>A0A8F1MC31</accession>